<accession>A0A444ZWA4</accession>
<protein>
    <submittedName>
        <fullName evidence="1">Uncharacterized protein</fullName>
    </submittedName>
</protein>
<dbReference type="Proteomes" id="UP000289738">
    <property type="component" value="Chromosome B03"/>
</dbReference>
<keyword evidence="2" id="KW-1185">Reference proteome</keyword>
<organism evidence="1 2">
    <name type="scientific">Arachis hypogaea</name>
    <name type="common">Peanut</name>
    <dbReference type="NCBI Taxonomy" id="3818"/>
    <lineage>
        <taxon>Eukaryota</taxon>
        <taxon>Viridiplantae</taxon>
        <taxon>Streptophyta</taxon>
        <taxon>Embryophyta</taxon>
        <taxon>Tracheophyta</taxon>
        <taxon>Spermatophyta</taxon>
        <taxon>Magnoliopsida</taxon>
        <taxon>eudicotyledons</taxon>
        <taxon>Gunneridae</taxon>
        <taxon>Pentapetalae</taxon>
        <taxon>rosids</taxon>
        <taxon>fabids</taxon>
        <taxon>Fabales</taxon>
        <taxon>Fabaceae</taxon>
        <taxon>Papilionoideae</taxon>
        <taxon>50 kb inversion clade</taxon>
        <taxon>dalbergioids sensu lato</taxon>
        <taxon>Dalbergieae</taxon>
        <taxon>Pterocarpus clade</taxon>
        <taxon>Arachis</taxon>
    </lineage>
</organism>
<evidence type="ECO:0000313" key="1">
    <source>
        <dbReference type="EMBL" id="RYR18364.1"/>
    </source>
</evidence>
<reference evidence="1 2" key="1">
    <citation type="submission" date="2019-01" db="EMBL/GenBank/DDBJ databases">
        <title>Sequencing of cultivated peanut Arachis hypogaea provides insights into genome evolution and oil improvement.</title>
        <authorList>
            <person name="Chen X."/>
        </authorList>
    </citation>
    <scope>NUCLEOTIDE SEQUENCE [LARGE SCALE GENOMIC DNA]</scope>
    <source>
        <strain evidence="2">cv. Fuhuasheng</strain>
        <tissue evidence="1">Leaves</tissue>
    </source>
</reference>
<comment type="caution">
    <text evidence="1">The sequence shown here is derived from an EMBL/GenBank/DDBJ whole genome shotgun (WGS) entry which is preliminary data.</text>
</comment>
<sequence>MELGNSTVPLHFSTLDLDAMRQQVPDVKAGFGPKLKSKPVSSFRIKSKASCVKTYSIRRGIEYKVLESNHAKWLIRITLWQWKGIWEHYKKK</sequence>
<dbReference type="AlphaFoldDB" id="A0A444ZWA4"/>
<gene>
    <name evidence="1" type="ORF">Ahy_B03g062980</name>
</gene>
<evidence type="ECO:0000313" key="2">
    <source>
        <dbReference type="Proteomes" id="UP000289738"/>
    </source>
</evidence>
<name>A0A444ZWA4_ARAHY</name>
<proteinExistence type="predicted"/>
<dbReference type="EMBL" id="SDMP01000013">
    <property type="protein sequence ID" value="RYR18364.1"/>
    <property type="molecule type" value="Genomic_DNA"/>
</dbReference>